<accession>A0A081NBR1</accession>
<reference evidence="2 3" key="1">
    <citation type="submission" date="2014-06" db="EMBL/GenBank/DDBJ databases">
        <title>Whole Genome Sequences of Three Symbiotic Endozoicomonas Bacteria.</title>
        <authorList>
            <person name="Neave M.J."/>
            <person name="Apprill A."/>
            <person name="Voolstra C.R."/>
        </authorList>
    </citation>
    <scope>NUCLEOTIDE SEQUENCE [LARGE SCALE GENOMIC DNA]</scope>
    <source>
        <strain evidence="2 3">LMG 24815</strain>
    </source>
</reference>
<dbReference type="Pfam" id="PF13304">
    <property type="entry name" value="AAA_21"/>
    <property type="match status" value="1"/>
</dbReference>
<sequence>MLLRFSVENYRSFRDRAELSMVPSRVRSHPGQVVKPVNTRDIGVLKTAVIYGANASGKSNLIKAMQHARTMIVRGNALGRNLAYEPFLLDRNCLQQPSRFEFEIKYGETNYAYGFVADQKSIHEEWLYRIDRQSESPVFERTLTDGESHFDFSGIRFNSKEDEQFLAFTAKATPDYRLFLYECLDRNVVKDLSYIKALGEVNDWFHEKLNILFPDTKYHGLEMAVHSADETSQQLSDILKGFDTGIESLALKEVDLMLDVPELPENLKQEVLGTIDEGDAVQISGPHNTRYQVVRSTNGVVQTFKLMTSHLNNKGEQVQFDINQESDGTQRLLDIAPGLLDIFSKDKVYIVDEIDRSLHPEITTSLLNHFLSCTEGVHSQLIMTTHESNLLNLDNIRRDEIWFTQKERSGSSSLYSLEEYQARPDKDIRKGYLVGRYGGLPMIGSFIKDQKGSTDASRA</sequence>
<dbReference type="GO" id="GO:0016887">
    <property type="term" value="F:ATP hydrolysis activity"/>
    <property type="evidence" value="ECO:0007669"/>
    <property type="project" value="InterPro"/>
</dbReference>
<organism evidence="2 3">
    <name type="scientific">Endozoicomonas montiporae</name>
    <dbReference type="NCBI Taxonomy" id="1027273"/>
    <lineage>
        <taxon>Bacteria</taxon>
        <taxon>Pseudomonadati</taxon>
        <taxon>Pseudomonadota</taxon>
        <taxon>Gammaproteobacteria</taxon>
        <taxon>Oceanospirillales</taxon>
        <taxon>Endozoicomonadaceae</taxon>
        <taxon>Endozoicomonas</taxon>
    </lineage>
</organism>
<proteinExistence type="predicted"/>
<comment type="caution">
    <text evidence="2">The sequence shown here is derived from an EMBL/GenBank/DDBJ whole genome shotgun (WGS) entry which is preliminary data.</text>
</comment>
<name>A0A081NBR1_9GAMM</name>
<keyword evidence="3" id="KW-1185">Reference proteome</keyword>
<gene>
    <name evidence="2" type="ORF">GZ77_05060</name>
</gene>
<evidence type="ECO:0000259" key="1">
    <source>
        <dbReference type="Pfam" id="PF13304"/>
    </source>
</evidence>
<dbReference type="RefSeq" id="WP_034873147.1">
    <property type="nucleotide sequence ID" value="NZ_JOKG01000001.1"/>
</dbReference>
<dbReference type="PANTHER" id="PTHR40396:SF1">
    <property type="entry name" value="ATPASE AAA-TYPE CORE DOMAIN-CONTAINING PROTEIN"/>
    <property type="match status" value="1"/>
</dbReference>
<dbReference type="InterPro" id="IPR027417">
    <property type="entry name" value="P-loop_NTPase"/>
</dbReference>
<evidence type="ECO:0000313" key="2">
    <source>
        <dbReference type="EMBL" id="KEQ15884.1"/>
    </source>
</evidence>
<dbReference type="InterPro" id="IPR003959">
    <property type="entry name" value="ATPase_AAA_core"/>
</dbReference>
<dbReference type="Proteomes" id="UP000028006">
    <property type="component" value="Unassembled WGS sequence"/>
</dbReference>
<dbReference type="PANTHER" id="PTHR40396">
    <property type="entry name" value="ATPASE-LIKE PROTEIN"/>
    <property type="match status" value="1"/>
</dbReference>
<dbReference type="AlphaFoldDB" id="A0A081NBR1"/>
<dbReference type="SUPFAM" id="SSF52540">
    <property type="entry name" value="P-loop containing nucleoside triphosphate hydrolases"/>
    <property type="match status" value="1"/>
</dbReference>
<feature type="domain" description="ATPase AAA-type core" evidence="1">
    <location>
        <begin position="48"/>
        <end position="392"/>
    </location>
</feature>
<dbReference type="GO" id="GO:0005524">
    <property type="term" value="F:ATP binding"/>
    <property type="evidence" value="ECO:0007669"/>
    <property type="project" value="InterPro"/>
</dbReference>
<dbReference type="eggNOG" id="COG1106">
    <property type="taxonomic scope" value="Bacteria"/>
</dbReference>
<protein>
    <submittedName>
        <fullName evidence="2">Abortive phage infection protein</fullName>
    </submittedName>
</protein>
<dbReference type="Gene3D" id="3.40.50.300">
    <property type="entry name" value="P-loop containing nucleotide triphosphate hydrolases"/>
    <property type="match status" value="1"/>
</dbReference>
<dbReference type="EMBL" id="JOKG01000001">
    <property type="protein sequence ID" value="KEQ15884.1"/>
    <property type="molecule type" value="Genomic_DNA"/>
</dbReference>
<evidence type="ECO:0000313" key="3">
    <source>
        <dbReference type="Proteomes" id="UP000028006"/>
    </source>
</evidence>